<dbReference type="Proteomes" id="UP001164250">
    <property type="component" value="Chromosome 12"/>
</dbReference>
<evidence type="ECO:0000313" key="1">
    <source>
        <dbReference type="EMBL" id="KAJ0082283.1"/>
    </source>
</evidence>
<keyword evidence="2" id="KW-1185">Reference proteome</keyword>
<dbReference type="EMBL" id="CM047908">
    <property type="protein sequence ID" value="KAJ0082283.1"/>
    <property type="molecule type" value="Genomic_DNA"/>
</dbReference>
<comment type="caution">
    <text evidence="1">The sequence shown here is derived from an EMBL/GenBank/DDBJ whole genome shotgun (WGS) entry which is preliminary data.</text>
</comment>
<protein>
    <submittedName>
        <fullName evidence="1">Uncharacterized protein</fullName>
    </submittedName>
</protein>
<gene>
    <name evidence="1" type="ORF">Patl1_11008</name>
</gene>
<proteinExistence type="predicted"/>
<evidence type="ECO:0000313" key="2">
    <source>
        <dbReference type="Proteomes" id="UP001164250"/>
    </source>
</evidence>
<name>A0ACC1A7E0_9ROSI</name>
<reference evidence="2" key="1">
    <citation type="journal article" date="2023" name="G3 (Bethesda)">
        <title>Genome assembly and association tests identify interacting loci associated with vigor, precocity, and sex in interspecific pistachio rootstocks.</title>
        <authorList>
            <person name="Palmer W."/>
            <person name="Jacygrad E."/>
            <person name="Sagayaradj S."/>
            <person name="Cavanaugh K."/>
            <person name="Han R."/>
            <person name="Bertier L."/>
            <person name="Beede B."/>
            <person name="Kafkas S."/>
            <person name="Golino D."/>
            <person name="Preece J."/>
            <person name="Michelmore R."/>
        </authorList>
    </citation>
    <scope>NUCLEOTIDE SEQUENCE [LARGE SCALE GENOMIC DNA]</scope>
</reference>
<organism evidence="1 2">
    <name type="scientific">Pistacia atlantica</name>
    <dbReference type="NCBI Taxonomy" id="434234"/>
    <lineage>
        <taxon>Eukaryota</taxon>
        <taxon>Viridiplantae</taxon>
        <taxon>Streptophyta</taxon>
        <taxon>Embryophyta</taxon>
        <taxon>Tracheophyta</taxon>
        <taxon>Spermatophyta</taxon>
        <taxon>Magnoliopsida</taxon>
        <taxon>eudicotyledons</taxon>
        <taxon>Gunneridae</taxon>
        <taxon>Pentapetalae</taxon>
        <taxon>rosids</taxon>
        <taxon>malvids</taxon>
        <taxon>Sapindales</taxon>
        <taxon>Anacardiaceae</taxon>
        <taxon>Pistacia</taxon>
    </lineage>
</organism>
<accession>A0ACC1A7E0</accession>
<sequence length="150" mass="16639">MHGQLSVKLDVFSFGVLVLEIISGHKNTSFCNGEEGENLLTYAWRNWKEGKALNIIDPILRGRSSSEIMRSIHIGLLCVQKNKADRPTMTSVVRMLTSGSVSLSVPSKPAFYLNTTVGQDDRSITSRGRSKINNVQFTVNEASITELEPR</sequence>